<dbReference type="PROSITE" id="PS51085">
    <property type="entry name" value="2FE2S_FER_2"/>
    <property type="match status" value="1"/>
</dbReference>
<dbReference type="InterPro" id="IPR050123">
    <property type="entry name" value="Prok_molybdopt-oxidoreductase"/>
</dbReference>
<dbReference type="PROSITE" id="PS00643">
    <property type="entry name" value="COMPLEX1_75K_3"/>
    <property type="match status" value="1"/>
</dbReference>
<dbReference type="Gene3D" id="3.40.50.740">
    <property type="match status" value="1"/>
</dbReference>
<dbReference type="EC" id="7.1.1.-" evidence="13"/>
<evidence type="ECO:0000256" key="2">
    <source>
        <dbReference type="ARBA" id="ARBA00005404"/>
    </source>
</evidence>
<evidence type="ECO:0000259" key="15">
    <source>
        <dbReference type="PROSITE" id="PS51669"/>
    </source>
</evidence>
<dbReference type="InterPro" id="IPR010228">
    <property type="entry name" value="NADH_UbQ_OxRdtase_Gsu"/>
</dbReference>
<evidence type="ECO:0000256" key="12">
    <source>
        <dbReference type="ARBA" id="ARBA00047712"/>
    </source>
</evidence>
<dbReference type="Pfam" id="PF22117">
    <property type="entry name" value="Fer4_Nqo3"/>
    <property type="match status" value="1"/>
</dbReference>
<dbReference type="SMART" id="SM00929">
    <property type="entry name" value="NADH-G_4Fe-4S_3"/>
    <property type="match status" value="1"/>
</dbReference>
<dbReference type="InterPro" id="IPR000283">
    <property type="entry name" value="NADH_UbQ_OxRdtase_75kDa_su_CS"/>
</dbReference>
<comment type="cofactor">
    <cofactor evidence="1 13">
        <name>[4Fe-4S] cluster</name>
        <dbReference type="ChEBI" id="CHEBI:49883"/>
    </cofactor>
</comment>
<keyword evidence="5 13" id="KW-0874">Quinone</keyword>
<evidence type="ECO:0000256" key="11">
    <source>
        <dbReference type="ARBA" id="ARBA00023075"/>
    </source>
</evidence>
<evidence type="ECO:0000256" key="1">
    <source>
        <dbReference type="ARBA" id="ARBA00001966"/>
    </source>
</evidence>
<dbReference type="SUPFAM" id="SSF50692">
    <property type="entry name" value="ADC-like"/>
    <property type="match status" value="1"/>
</dbReference>
<dbReference type="InterPro" id="IPR036010">
    <property type="entry name" value="2Fe-2S_ferredoxin-like_sf"/>
</dbReference>
<evidence type="ECO:0000313" key="17">
    <source>
        <dbReference type="EMBL" id="MBO9204533.1"/>
    </source>
</evidence>
<dbReference type="InterPro" id="IPR001041">
    <property type="entry name" value="2Fe-2S_ferredoxin-type"/>
</dbReference>
<keyword evidence="3 13" id="KW-0004">4Fe-4S</keyword>
<dbReference type="Gene3D" id="3.10.20.740">
    <property type="match status" value="1"/>
</dbReference>
<dbReference type="Proteomes" id="UP000677244">
    <property type="component" value="Unassembled WGS sequence"/>
</dbReference>
<comment type="catalytic activity">
    <reaction evidence="12 13">
        <text>a quinone + NADH + 5 H(+)(in) = a quinol + NAD(+) + 4 H(+)(out)</text>
        <dbReference type="Rhea" id="RHEA:57888"/>
        <dbReference type="ChEBI" id="CHEBI:15378"/>
        <dbReference type="ChEBI" id="CHEBI:24646"/>
        <dbReference type="ChEBI" id="CHEBI:57540"/>
        <dbReference type="ChEBI" id="CHEBI:57945"/>
        <dbReference type="ChEBI" id="CHEBI:132124"/>
    </reaction>
</comment>
<name>A0ABS3Z2Y6_9BACT</name>
<dbReference type="NCBIfam" id="TIGR01973">
    <property type="entry name" value="NuoG"/>
    <property type="match status" value="1"/>
</dbReference>
<feature type="domain" description="4Fe-4S His(Cys)3-ligated-type" evidence="16">
    <location>
        <begin position="83"/>
        <end position="122"/>
    </location>
</feature>
<dbReference type="Pfam" id="PF10588">
    <property type="entry name" value="NADH-G_4Fe-4S_3"/>
    <property type="match status" value="1"/>
</dbReference>
<keyword evidence="11" id="KW-0830">Ubiquinone</keyword>
<dbReference type="InterPro" id="IPR009010">
    <property type="entry name" value="Asp_de-COase-like_dom_sf"/>
</dbReference>
<evidence type="ECO:0000256" key="13">
    <source>
        <dbReference type="RuleBase" id="RU003525"/>
    </source>
</evidence>
<proteinExistence type="inferred from homology"/>
<dbReference type="InterPro" id="IPR006963">
    <property type="entry name" value="Mopterin_OxRdtase_4Fe-4S_dom"/>
</dbReference>
<dbReference type="Pfam" id="PF13510">
    <property type="entry name" value="Fer2_4"/>
    <property type="match status" value="1"/>
</dbReference>
<dbReference type="SUPFAM" id="SSF54862">
    <property type="entry name" value="4Fe-4S ferredoxins"/>
    <property type="match status" value="1"/>
</dbReference>
<organism evidence="17 18">
    <name type="scientific">Niastella soli</name>
    <dbReference type="NCBI Taxonomy" id="2821487"/>
    <lineage>
        <taxon>Bacteria</taxon>
        <taxon>Pseudomonadati</taxon>
        <taxon>Bacteroidota</taxon>
        <taxon>Chitinophagia</taxon>
        <taxon>Chitinophagales</taxon>
        <taxon>Chitinophagaceae</taxon>
        <taxon>Niastella</taxon>
    </lineage>
</organism>
<keyword evidence="17" id="KW-0560">Oxidoreductase</keyword>
<feature type="domain" description="4Fe-4S Mo/W bis-MGD-type" evidence="15">
    <location>
        <begin position="221"/>
        <end position="277"/>
    </location>
</feature>
<evidence type="ECO:0000256" key="10">
    <source>
        <dbReference type="ARBA" id="ARBA00023027"/>
    </source>
</evidence>
<dbReference type="InterPro" id="IPR054351">
    <property type="entry name" value="NADH_UbQ_OxRdtase_ferredoxin"/>
</dbReference>
<evidence type="ECO:0000313" key="18">
    <source>
        <dbReference type="Proteomes" id="UP000677244"/>
    </source>
</evidence>
<evidence type="ECO:0000259" key="14">
    <source>
        <dbReference type="PROSITE" id="PS51085"/>
    </source>
</evidence>
<keyword evidence="7 13" id="KW-1278">Translocase</keyword>
<dbReference type="RefSeq" id="WP_209143215.1">
    <property type="nucleotide sequence ID" value="NZ_JAGHKO010000014.1"/>
</dbReference>
<dbReference type="GO" id="GO:0016491">
    <property type="term" value="F:oxidoreductase activity"/>
    <property type="evidence" value="ECO:0007669"/>
    <property type="project" value="UniProtKB-KW"/>
</dbReference>
<sequence>MSTIVIDNKSYEVKQGKNLLEACLGLGIDLPYFCWHPALGSVGACRQCAVKVYKDEHDTHGKLMMSCMENIKDGLRVSVADKAAQAFRSQVIEWLMTNHPHDCPVCDEGGSCHLQDMTVMTGHDYRRYHFKKRTYNNQYLGPFIHHEMNRCIQCYRCVRYYHDYAGGKDLNVFAAHNHVYFGREQDGVLQSPFSGNLAEICPTGVFTDKTLREHYTRKWDLTTAPSVCQHCSLGCNTIAGERYGQLRCITNRFNSQVNGYFLCDRGRFGYEFVNSENRITQPLIRNQAVEAVDETTLMGHMRKLMTDHTLIGIGSPRASIESNVALMQLVGKENFYQGVSDNVRFIEKRIVEVLQTGVVKTASLQDIQQADAILILGEDIWNTAPVMALAVRQSVLKTAAHHALKHNTGIPTWHDAAVQELVQEEKGFLANCTITASPIDEISSCIAHNAPDDLARLGFAVAHQLNGSLPRVLVDEDTLAEVIDIAVFLQQAKRPVIISGTSCYNEALIRAAYDIAVACKTPDKEVRLAYVMPECNSMGLAMMQAPSFETAVLRATREKNITAIILENDLYRNAPAMVADLFFNSVQHCIVLDSLNNLTTQQADILMPAATFAEGDGTLVNYEGRAQRFFRVFMPGQATIQESWKWLLKLQALRTGVLNEGELHPEDVLKQAEQLLPQFAGISASAPHHDFRINGQALPREPHRYSGRTAMLSNLAVSEPKPKQDNDSPFTFTMEGYSGMPPSPLIPFFWSPGWNSIQAVNKYQQEPGGSLKNEQAGIHLFKYNPHAVPVYFKDIPEAFMIRNDRWLLFPQYHVLGSEELSAYSKGVRELSPETYVAMSASDMARHGLTNEHVVTIKVFEQNWDLPVKADSSLPNGLVLIPAGLHGMAVPNWNAYVIIMKGNR</sequence>
<dbReference type="PROSITE" id="PS00642">
    <property type="entry name" value="COMPLEX1_75K_2"/>
    <property type="match status" value="1"/>
</dbReference>
<dbReference type="Pfam" id="PF00384">
    <property type="entry name" value="Molybdopterin"/>
    <property type="match status" value="1"/>
</dbReference>
<dbReference type="EMBL" id="JAGHKO010000014">
    <property type="protein sequence ID" value="MBO9204533.1"/>
    <property type="molecule type" value="Genomic_DNA"/>
</dbReference>
<evidence type="ECO:0000256" key="5">
    <source>
        <dbReference type="ARBA" id="ARBA00022719"/>
    </source>
</evidence>
<dbReference type="InterPro" id="IPR006656">
    <property type="entry name" value="Mopterin_OxRdtase"/>
</dbReference>
<evidence type="ECO:0000256" key="3">
    <source>
        <dbReference type="ARBA" id="ARBA00022485"/>
    </source>
</evidence>
<keyword evidence="9 13" id="KW-0411">Iron-sulfur</keyword>
<accession>A0ABS3Z2Y6</accession>
<comment type="cofactor">
    <cofactor evidence="13">
        <name>[2Fe-2S] cluster</name>
        <dbReference type="ChEBI" id="CHEBI:190135"/>
    </cofactor>
    <text evidence="13">Binds 1 [2Fe-2S] cluster per subunit.</text>
</comment>
<dbReference type="SUPFAM" id="SSF54292">
    <property type="entry name" value="2Fe-2S ferredoxin-like"/>
    <property type="match status" value="1"/>
</dbReference>
<dbReference type="PROSITE" id="PS00641">
    <property type="entry name" value="COMPLEX1_75K_1"/>
    <property type="match status" value="1"/>
</dbReference>
<keyword evidence="18" id="KW-1185">Reference proteome</keyword>
<evidence type="ECO:0000256" key="8">
    <source>
        <dbReference type="ARBA" id="ARBA00023004"/>
    </source>
</evidence>
<comment type="function">
    <text evidence="13">NDH-1 shuttles electrons from NADH, via FMN and iron-sulfur (Fe-S) centers, to quinones in the respiratory chain. Couples the redox reaction to proton translocation (for every two electrons transferred, four hydrogen ions are translocated across the cytoplasmic membrane), and thus conserves the redox energy in a proton gradient.</text>
</comment>
<keyword evidence="6 13" id="KW-0479">Metal-binding</keyword>
<dbReference type="PANTHER" id="PTHR43105">
    <property type="entry name" value="RESPIRATORY NITRATE REDUCTASE"/>
    <property type="match status" value="1"/>
</dbReference>
<evidence type="ECO:0000259" key="16">
    <source>
        <dbReference type="PROSITE" id="PS51839"/>
    </source>
</evidence>
<dbReference type="PROSITE" id="PS51669">
    <property type="entry name" value="4FE4S_MOW_BIS_MGD"/>
    <property type="match status" value="1"/>
</dbReference>
<comment type="caution">
    <text evidence="17">The sequence shown here is derived from an EMBL/GenBank/DDBJ whole genome shotgun (WGS) entry which is preliminary data.</text>
</comment>
<keyword evidence="4 13" id="KW-0001">2Fe-2S</keyword>
<dbReference type="SUPFAM" id="SSF53706">
    <property type="entry name" value="Formate dehydrogenase/DMSO reductase, domains 1-3"/>
    <property type="match status" value="1"/>
</dbReference>
<evidence type="ECO:0000256" key="9">
    <source>
        <dbReference type="ARBA" id="ARBA00023014"/>
    </source>
</evidence>
<dbReference type="InterPro" id="IPR019574">
    <property type="entry name" value="NADH_UbQ_OxRdtase_Gsu_4Fe4S-bd"/>
</dbReference>
<evidence type="ECO:0000256" key="4">
    <source>
        <dbReference type="ARBA" id="ARBA00022714"/>
    </source>
</evidence>
<dbReference type="PANTHER" id="PTHR43105:SF10">
    <property type="entry name" value="NADH-QUINONE OXIDOREDUCTASE SUBUNIT G"/>
    <property type="match status" value="1"/>
</dbReference>
<protein>
    <recommendedName>
        <fullName evidence="13">NADH-quinone oxidoreductase</fullName>
        <ecNumber evidence="13">7.1.1.-</ecNumber>
    </recommendedName>
</protein>
<evidence type="ECO:0000256" key="7">
    <source>
        <dbReference type="ARBA" id="ARBA00022967"/>
    </source>
</evidence>
<gene>
    <name evidence="17" type="primary">nuoG</name>
    <name evidence="17" type="ORF">J7I42_29870</name>
</gene>
<dbReference type="PROSITE" id="PS51839">
    <property type="entry name" value="4FE4S_HC3"/>
    <property type="match status" value="1"/>
</dbReference>
<reference evidence="17 18" key="1">
    <citation type="submission" date="2021-03" db="EMBL/GenBank/DDBJ databases">
        <title>Assistant Professor.</title>
        <authorList>
            <person name="Huq M.A."/>
        </authorList>
    </citation>
    <scope>NUCLEOTIDE SEQUENCE [LARGE SCALE GENOMIC DNA]</scope>
    <source>
        <strain evidence="17 18">MAH-29</strain>
    </source>
</reference>
<dbReference type="SMART" id="SM00926">
    <property type="entry name" value="Molybdop_Fe4S4"/>
    <property type="match status" value="1"/>
</dbReference>
<evidence type="ECO:0000256" key="6">
    <source>
        <dbReference type="ARBA" id="ARBA00022723"/>
    </source>
</evidence>
<feature type="domain" description="2Fe-2S ferredoxin-type" evidence="14">
    <location>
        <begin position="1"/>
        <end position="83"/>
    </location>
</feature>
<dbReference type="Gene3D" id="3.30.200.210">
    <property type="match status" value="1"/>
</dbReference>
<dbReference type="CDD" id="cd00207">
    <property type="entry name" value="fer2"/>
    <property type="match status" value="1"/>
</dbReference>
<dbReference type="Pfam" id="PF04879">
    <property type="entry name" value="Molybdop_Fe4S4"/>
    <property type="match status" value="1"/>
</dbReference>
<keyword evidence="10 13" id="KW-0520">NAD</keyword>
<keyword evidence="8 13" id="KW-0408">Iron</keyword>
<comment type="similarity">
    <text evidence="2 13">Belongs to the complex I 75 kDa subunit family.</text>
</comment>